<gene>
    <name evidence="2" type="ORF">Q765_06330</name>
</gene>
<feature type="transmembrane region" description="Helical" evidence="1">
    <location>
        <begin position="53"/>
        <end position="76"/>
    </location>
</feature>
<sequence length="119" mass="13182">MDTISKKNKILLALAGLIFIVNCVVLVFAYGSIPNNIVVHSYNGGDDSYGDKSSLWWLVTLNAVLLMVITVTVANCQKWMRPTPEMTPKERAESIDNARLILAIVAIKISIVFSIILFK</sequence>
<dbReference type="Proteomes" id="UP000030152">
    <property type="component" value="Unassembled WGS sequence"/>
</dbReference>
<dbReference type="AlphaFoldDB" id="A0A0A2MG54"/>
<dbReference type="RefSeq" id="WP_020213358.1">
    <property type="nucleotide sequence ID" value="NZ_JRLX01000005.1"/>
</dbReference>
<evidence type="ECO:0008006" key="4">
    <source>
        <dbReference type="Google" id="ProtNLM"/>
    </source>
</evidence>
<keyword evidence="3" id="KW-1185">Reference proteome</keyword>
<keyword evidence="1" id="KW-1133">Transmembrane helix</keyword>
<evidence type="ECO:0000313" key="3">
    <source>
        <dbReference type="Proteomes" id="UP000030152"/>
    </source>
</evidence>
<keyword evidence="1" id="KW-0812">Transmembrane</keyword>
<dbReference type="OrthoDB" id="9808690at2"/>
<feature type="transmembrane region" description="Helical" evidence="1">
    <location>
        <begin position="97"/>
        <end position="118"/>
    </location>
</feature>
<evidence type="ECO:0000313" key="2">
    <source>
        <dbReference type="EMBL" id="KGO87280.1"/>
    </source>
</evidence>
<name>A0A0A2MG54_9FLAO</name>
<evidence type="ECO:0000256" key="1">
    <source>
        <dbReference type="SAM" id="Phobius"/>
    </source>
</evidence>
<keyword evidence="1" id="KW-0472">Membrane</keyword>
<accession>A0A0A2MG54</accession>
<feature type="transmembrane region" description="Helical" evidence="1">
    <location>
        <begin position="12"/>
        <end position="33"/>
    </location>
</feature>
<dbReference type="EMBL" id="JRLX01000005">
    <property type="protein sequence ID" value="KGO87280.1"/>
    <property type="molecule type" value="Genomic_DNA"/>
</dbReference>
<dbReference type="STRING" id="1121895.GCA_000378485_02199"/>
<proteinExistence type="predicted"/>
<comment type="caution">
    <text evidence="2">The sequence shown here is derived from an EMBL/GenBank/DDBJ whole genome shotgun (WGS) entry which is preliminary data.</text>
</comment>
<protein>
    <recommendedName>
        <fullName evidence="4">DUF1648 domain-containing protein</fullName>
    </recommendedName>
</protein>
<reference evidence="2 3" key="1">
    <citation type="submission" date="2013-09" db="EMBL/GenBank/DDBJ databases">
        <authorList>
            <person name="Zeng Z."/>
            <person name="Chen C."/>
        </authorList>
    </citation>
    <scope>NUCLEOTIDE SEQUENCE [LARGE SCALE GENOMIC DNA]</scope>
    <source>
        <strain evidence="2 3">WB 3.3-2</strain>
    </source>
</reference>
<organism evidence="2 3">
    <name type="scientific">Flavobacterium rivuli WB 3.3-2 = DSM 21788</name>
    <dbReference type="NCBI Taxonomy" id="1121895"/>
    <lineage>
        <taxon>Bacteria</taxon>
        <taxon>Pseudomonadati</taxon>
        <taxon>Bacteroidota</taxon>
        <taxon>Flavobacteriia</taxon>
        <taxon>Flavobacteriales</taxon>
        <taxon>Flavobacteriaceae</taxon>
        <taxon>Flavobacterium</taxon>
    </lineage>
</organism>